<name>A0A0C2Z232_9AGAM</name>
<dbReference type="EMBL" id="KN822125">
    <property type="protein sequence ID" value="KIM55898.1"/>
    <property type="molecule type" value="Genomic_DNA"/>
</dbReference>
<organism evidence="4 5">
    <name type="scientific">Scleroderma citrinum Foug A</name>
    <dbReference type="NCBI Taxonomy" id="1036808"/>
    <lineage>
        <taxon>Eukaryota</taxon>
        <taxon>Fungi</taxon>
        <taxon>Dikarya</taxon>
        <taxon>Basidiomycota</taxon>
        <taxon>Agaricomycotina</taxon>
        <taxon>Agaricomycetes</taxon>
        <taxon>Agaricomycetidae</taxon>
        <taxon>Boletales</taxon>
        <taxon>Sclerodermatineae</taxon>
        <taxon>Sclerodermataceae</taxon>
        <taxon>Scleroderma</taxon>
    </lineage>
</organism>
<evidence type="ECO:0000313" key="4">
    <source>
        <dbReference type="EMBL" id="KIM55898.1"/>
    </source>
</evidence>
<dbReference type="InterPro" id="IPR012341">
    <property type="entry name" value="6hp_glycosidase-like_sf"/>
</dbReference>
<sequence length="414" mass="46111">MFLLTLLPFFAALEQHVFGAEITPNVSSLVWPPELYSPLIPQKLLNTSSVQHTPTQYPQYTDRTIGKWSWFSPDLWTTGFFPAMLYELNTRRQLCHSSSAGDANADWVGLGRSWSTAEVPLEVKNHVGHDVGFLSYPFVQELLLNPEYETALEAVNAFAADLAARFSPTVGCTRSWDNPDPTLFRVIIDNMMNLEVLFASYARTGNKTLVDIAVSHADRTLLYHVRPNGSSFHVVEYNATTGEVIGRITAQGYSDNSTWSRGQAWGIYGFANMFAHTKNMSYLETSRKMATYFLDNLPLDSVVPWDFDAPPMPMPPADTSAATIASLGLLLLAQQENSLSPANTTNAARWISGTWKIINAVTHFAWKPSWQSLLSNGTVNNHYPSANNDTGTIYGDYYYLKVGNELVKMGLVHC</sequence>
<dbReference type="PANTHER" id="PTHR36845:SF1">
    <property type="entry name" value="HYDROLASE, PUTATIVE (AFU_ORTHOLOGUE AFUA_7G05090)-RELATED"/>
    <property type="match status" value="1"/>
</dbReference>
<dbReference type="STRING" id="1036808.A0A0C2Z232"/>
<dbReference type="InParanoid" id="A0A0C2Z232"/>
<proteinExistence type="inferred from homology"/>
<feature type="chain" id="PRO_5002159815" evidence="3">
    <location>
        <begin position="20"/>
        <end position="414"/>
    </location>
</feature>
<dbReference type="InterPro" id="IPR052369">
    <property type="entry name" value="UG_Glycosaminoglycan_Hydrolase"/>
</dbReference>
<dbReference type="PANTHER" id="PTHR36845">
    <property type="entry name" value="HYDROLASE, PUTATIVE (AFU_ORTHOLOGUE AFUA_7G05090)-RELATED"/>
    <property type="match status" value="1"/>
</dbReference>
<protein>
    <submittedName>
        <fullName evidence="4">Glycoside hydrolase family 88 protein</fullName>
    </submittedName>
</protein>
<dbReference type="Gene3D" id="1.50.10.10">
    <property type="match status" value="1"/>
</dbReference>
<keyword evidence="5" id="KW-1185">Reference proteome</keyword>
<dbReference type="Proteomes" id="UP000053989">
    <property type="component" value="Unassembled WGS sequence"/>
</dbReference>
<dbReference type="HOGENOM" id="CLU_027158_2_1_1"/>
<evidence type="ECO:0000313" key="5">
    <source>
        <dbReference type="Proteomes" id="UP000053989"/>
    </source>
</evidence>
<reference evidence="5" key="2">
    <citation type="submission" date="2015-01" db="EMBL/GenBank/DDBJ databases">
        <title>Evolutionary Origins and Diversification of the Mycorrhizal Mutualists.</title>
        <authorList>
            <consortium name="DOE Joint Genome Institute"/>
            <consortium name="Mycorrhizal Genomics Consortium"/>
            <person name="Kohler A."/>
            <person name="Kuo A."/>
            <person name="Nagy L.G."/>
            <person name="Floudas D."/>
            <person name="Copeland A."/>
            <person name="Barry K.W."/>
            <person name="Cichocki N."/>
            <person name="Veneault-Fourrey C."/>
            <person name="LaButti K."/>
            <person name="Lindquist E.A."/>
            <person name="Lipzen A."/>
            <person name="Lundell T."/>
            <person name="Morin E."/>
            <person name="Murat C."/>
            <person name="Riley R."/>
            <person name="Ohm R."/>
            <person name="Sun H."/>
            <person name="Tunlid A."/>
            <person name="Henrissat B."/>
            <person name="Grigoriev I.V."/>
            <person name="Hibbett D.S."/>
            <person name="Martin F."/>
        </authorList>
    </citation>
    <scope>NUCLEOTIDE SEQUENCE [LARGE SCALE GENOMIC DNA]</scope>
    <source>
        <strain evidence="5">Foug A</strain>
    </source>
</reference>
<accession>A0A0C2Z232</accession>
<evidence type="ECO:0000256" key="3">
    <source>
        <dbReference type="SAM" id="SignalP"/>
    </source>
</evidence>
<dbReference type="GO" id="GO:0000272">
    <property type="term" value="P:polysaccharide catabolic process"/>
    <property type="evidence" value="ECO:0007669"/>
    <property type="project" value="TreeGrafter"/>
</dbReference>
<reference evidence="4 5" key="1">
    <citation type="submission" date="2014-04" db="EMBL/GenBank/DDBJ databases">
        <authorList>
            <consortium name="DOE Joint Genome Institute"/>
            <person name="Kuo A."/>
            <person name="Kohler A."/>
            <person name="Nagy L.G."/>
            <person name="Floudas D."/>
            <person name="Copeland A."/>
            <person name="Barry K.W."/>
            <person name="Cichocki N."/>
            <person name="Veneault-Fourrey C."/>
            <person name="LaButti K."/>
            <person name="Lindquist E.A."/>
            <person name="Lipzen A."/>
            <person name="Lundell T."/>
            <person name="Morin E."/>
            <person name="Murat C."/>
            <person name="Sun H."/>
            <person name="Tunlid A."/>
            <person name="Henrissat B."/>
            <person name="Grigoriev I.V."/>
            <person name="Hibbett D.S."/>
            <person name="Martin F."/>
            <person name="Nordberg H.P."/>
            <person name="Cantor M.N."/>
            <person name="Hua S.X."/>
        </authorList>
    </citation>
    <scope>NUCLEOTIDE SEQUENCE [LARGE SCALE GENOMIC DNA]</scope>
    <source>
        <strain evidence="4 5">Foug A</strain>
    </source>
</reference>
<gene>
    <name evidence="4" type="ORF">SCLCIDRAFT_29962</name>
</gene>
<evidence type="ECO:0000256" key="2">
    <source>
        <dbReference type="ARBA" id="ARBA00038358"/>
    </source>
</evidence>
<dbReference type="InterPro" id="IPR008928">
    <property type="entry name" value="6-hairpin_glycosidase_sf"/>
</dbReference>
<keyword evidence="3" id="KW-0732">Signal</keyword>
<keyword evidence="1 4" id="KW-0378">Hydrolase</keyword>
<evidence type="ECO:0000256" key="1">
    <source>
        <dbReference type="ARBA" id="ARBA00022801"/>
    </source>
</evidence>
<feature type="signal peptide" evidence="3">
    <location>
        <begin position="1"/>
        <end position="19"/>
    </location>
</feature>
<dbReference type="OrthoDB" id="2317065at2759"/>
<dbReference type="SUPFAM" id="SSF48208">
    <property type="entry name" value="Six-hairpin glycosidases"/>
    <property type="match status" value="1"/>
</dbReference>
<comment type="similarity">
    <text evidence="2">Belongs to the glycosyl hydrolase 88 family.</text>
</comment>
<dbReference type="GO" id="GO:0052757">
    <property type="term" value="F:chondroitin hydrolase activity"/>
    <property type="evidence" value="ECO:0007669"/>
    <property type="project" value="TreeGrafter"/>
</dbReference>
<dbReference type="AlphaFoldDB" id="A0A0C2Z232"/>